<proteinExistence type="predicted"/>
<keyword evidence="1" id="KW-0732">Signal</keyword>
<evidence type="ECO:0000256" key="1">
    <source>
        <dbReference type="SAM" id="SignalP"/>
    </source>
</evidence>
<comment type="caution">
    <text evidence="2">The sequence shown here is derived from an EMBL/GenBank/DDBJ whole genome shotgun (WGS) entry which is preliminary data.</text>
</comment>
<dbReference type="EMBL" id="JBEZFP010000082">
    <property type="protein sequence ID" value="MEU8137206.1"/>
    <property type="molecule type" value="Genomic_DNA"/>
</dbReference>
<sequence>MKIGIKARVLGVLATTTALSFIGASSASAWVLPLPSVSGNSVAIAVPGAYAKFAYNGDHWGIEDTAADGKTAIVQWRKGSENASVTGELRVAGKGETNSTTIDYPESTVLFFRACVDNASTAMICSAWARTTASG</sequence>
<organism evidence="2 3">
    <name type="scientific">Streptodolium elevatio</name>
    <dbReference type="NCBI Taxonomy" id="3157996"/>
    <lineage>
        <taxon>Bacteria</taxon>
        <taxon>Bacillati</taxon>
        <taxon>Actinomycetota</taxon>
        <taxon>Actinomycetes</taxon>
        <taxon>Kitasatosporales</taxon>
        <taxon>Streptomycetaceae</taxon>
        <taxon>Streptodolium</taxon>
    </lineage>
</organism>
<keyword evidence="3" id="KW-1185">Reference proteome</keyword>
<name>A0ABV3DN71_9ACTN</name>
<feature type="signal peptide" evidence="1">
    <location>
        <begin position="1"/>
        <end position="29"/>
    </location>
</feature>
<dbReference type="Proteomes" id="UP001551482">
    <property type="component" value="Unassembled WGS sequence"/>
</dbReference>
<reference evidence="2 3" key="1">
    <citation type="submission" date="2024-06" db="EMBL/GenBank/DDBJ databases">
        <title>The Natural Products Discovery Center: Release of the First 8490 Sequenced Strains for Exploring Actinobacteria Biosynthetic Diversity.</title>
        <authorList>
            <person name="Kalkreuter E."/>
            <person name="Kautsar S.A."/>
            <person name="Yang D."/>
            <person name="Bader C.D."/>
            <person name="Teijaro C.N."/>
            <person name="Fluegel L."/>
            <person name="Davis C.M."/>
            <person name="Simpson J.R."/>
            <person name="Lauterbach L."/>
            <person name="Steele A.D."/>
            <person name="Gui C."/>
            <person name="Meng S."/>
            <person name="Li G."/>
            <person name="Viehrig K."/>
            <person name="Ye F."/>
            <person name="Su P."/>
            <person name="Kiefer A.F."/>
            <person name="Nichols A."/>
            <person name="Cepeda A.J."/>
            <person name="Yan W."/>
            <person name="Fan B."/>
            <person name="Jiang Y."/>
            <person name="Adhikari A."/>
            <person name="Zheng C.-J."/>
            <person name="Schuster L."/>
            <person name="Cowan T.M."/>
            <person name="Smanski M.J."/>
            <person name="Chevrette M.G."/>
            <person name="De Carvalho L.P.S."/>
            <person name="Shen B."/>
        </authorList>
    </citation>
    <scope>NUCLEOTIDE SEQUENCE [LARGE SCALE GENOMIC DNA]</scope>
    <source>
        <strain evidence="2 3">NPDC048946</strain>
    </source>
</reference>
<dbReference type="RefSeq" id="WP_358358766.1">
    <property type="nucleotide sequence ID" value="NZ_JBEZFP010000082.1"/>
</dbReference>
<evidence type="ECO:0000313" key="2">
    <source>
        <dbReference type="EMBL" id="MEU8137206.1"/>
    </source>
</evidence>
<evidence type="ECO:0000313" key="3">
    <source>
        <dbReference type="Proteomes" id="UP001551482"/>
    </source>
</evidence>
<accession>A0ABV3DN71</accession>
<protein>
    <submittedName>
        <fullName evidence="2">Uncharacterized protein</fullName>
    </submittedName>
</protein>
<feature type="chain" id="PRO_5045532601" evidence="1">
    <location>
        <begin position="30"/>
        <end position="135"/>
    </location>
</feature>
<gene>
    <name evidence="2" type="ORF">AB0C36_27270</name>
</gene>